<comment type="caution">
    <text evidence="2">The sequence shown here is derived from an EMBL/GenBank/DDBJ whole genome shotgun (WGS) entry which is preliminary data.</text>
</comment>
<reference evidence="2 3" key="1">
    <citation type="journal article" date="2018" name="Cell">
        <title>The Chara Genome: Secondary Complexity and Implications for Plant Terrestrialization.</title>
        <authorList>
            <person name="Nishiyama T."/>
            <person name="Sakayama H."/>
            <person name="Vries J.D."/>
            <person name="Buschmann H."/>
            <person name="Saint-Marcoux D."/>
            <person name="Ullrich K.K."/>
            <person name="Haas F.B."/>
            <person name="Vanderstraeten L."/>
            <person name="Becker D."/>
            <person name="Lang D."/>
            <person name="Vosolsobe S."/>
            <person name="Rombauts S."/>
            <person name="Wilhelmsson P.K.I."/>
            <person name="Janitza P."/>
            <person name="Kern R."/>
            <person name="Heyl A."/>
            <person name="Rumpler F."/>
            <person name="Villalobos L.I.A.C."/>
            <person name="Clay J.M."/>
            <person name="Skokan R."/>
            <person name="Toyoda A."/>
            <person name="Suzuki Y."/>
            <person name="Kagoshima H."/>
            <person name="Schijlen E."/>
            <person name="Tajeshwar N."/>
            <person name="Catarino B."/>
            <person name="Hetherington A.J."/>
            <person name="Saltykova A."/>
            <person name="Bonnot C."/>
            <person name="Breuninger H."/>
            <person name="Symeonidi A."/>
            <person name="Radhakrishnan G.V."/>
            <person name="Van Nieuwerburgh F."/>
            <person name="Deforce D."/>
            <person name="Chang C."/>
            <person name="Karol K.G."/>
            <person name="Hedrich R."/>
            <person name="Ulvskov P."/>
            <person name="Glockner G."/>
            <person name="Delwiche C.F."/>
            <person name="Petrasek J."/>
            <person name="Van de Peer Y."/>
            <person name="Friml J."/>
            <person name="Beilby M."/>
            <person name="Dolan L."/>
            <person name="Kohara Y."/>
            <person name="Sugano S."/>
            <person name="Fujiyama A."/>
            <person name="Delaux P.-M."/>
            <person name="Quint M."/>
            <person name="TheiBen G."/>
            <person name="Hagemann M."/>
            <person name="Harholt J."/>
            <person name="Dunand C."/>
            <person name="Zachgo S."/>
            <person name="Langdale J."/>
            <person name="Maumus F."/>
            <person name="Straeten D.V.D."/>
            <person name="Gould S.B."/>
            <person name="Rensing S.A."/>
        </authorList>
    </citation>
    <scope>NUCLEOTIDE SEQUENCE [LARGE SCALE GENOMIC DNA]</scope>
    <source>
        <strain evidence="2 3">S276</strain>
    </source>
</reference>
<gene>
    <name evidence="2" type="ORF">CBR_g50938</name>
</gene>
<feature type="region of interest" description="Disordered" evidence="1">
    <location>
        <begin position="1"/>
        <end position="53"/>
    </location>
</feature>
<accession>A0A388M7V7</accession>
<feature type="compositionally biased region" description="Basic and acidic residues" evidence="1">
    <location>
        <begin position="1"/>
        <end position="12"/>
    </location>
</feature>
<protein>
    <submittedName>
        <fullName evidence="2">Uncharacterized protein</fullName>
    </submittedName>
</protein>
<dbReference type="Proteomes" id="UP000265515">
    <property type="component" value="Unassembled WGS sequence"/>
</dbReference>
<organism evidence="2 3">
    <name type="scientific">Chara braunii</name>
    <name type="common">Braun's stonewort</name>
    <dbReference type="NCBI Taxonomy" id="69332"/>
    <lineage>
        <taxon>Eukaryota</taxon>
        <taxon>Viridiplantae</taxon>
        <taxon>Streptophyta</taxon>
        <taxon>Charophyceae</taxon>
        <taxon>Charales</taxon>
        <taxon>Characeae</taxon>
        <taxon>Chara</taxon>
    </lineage>
</organism>
<keyword evidence="3" id="KW-1185">Reference proteome</keyword>
<sequence>MEIDEARSETAVRENGGIPLDVGMIGADGLANSPKPQAVGDEAVDNQNRSPPQAQTNYWAEEERVRDMLAKCFDIGILPSGWDIGELKEEGTTAHFTLNPSLDEIKVRWLKKRTVTVIFQEGSKNLPRKMKEEVIRAYEDIWMGEERFEQSITRGRVCIESSNVLSYIAKDVMVTQWMLQEGETRVALRGRWHSIAFKPWLTKKEIQEARKEASLTYFWIKILDVPIDAFCYLESAAELSIGPVIKVYPPERDARTPQLINVRIDMAVDALPKLKETVFHDVPRSSD</sequence>
<evidence type="ECO:0000313" key="3">
    <source>
        <dbReference type="Proteomes" id="UP000265515"/>
    </source>
</evidence>
<evidence type="ECO:0000313" key="2">
    <source>
        <dbReference type="EMBL" id="GBG90595.1"/>
    </source>
</evidence>
<dbReference type="EMBL" id="BFEA01000824">
    <property type="protein sequence ID" value="GBG90595.1"/>
    <property type="molecule type" value="Genomic_DNA"/>
</dbReference>
<name>A0A388M7V7_CHABU</name>
<evidence type="ECO:0000256" key="1">
    <source>
        <dbReference type="SAM" id="MobiDB-lite"/>
    </source>
</evidence>
<dbReference type="AlphaFoldDB" id="A0A388M7V7"/>
<dbReference type="Gramene" id="GBG90595">
    <property type="protein sequence ID" value="GBG90595"/>
    <property type="gene ID" value="CBR_g50938"/>
</dbReference>
<proteinExistence type="predicted"/>